<name>A0A4Y1QU01_PRUDU</name>
<reference evidence="1" key="1">
    <citation type="journal article" date="2019" name="Science">
        <title>Mutation of a bHLH transcription factor allowed almond domestication.</title>
        <authorList>
            <person name="Sanchez-Perez R."/>
            <person name="Pavan S."/>
            <person name="Mazzeo R."/>
            <person name="Moldovan C."/>
            <person name="Aiese Cigliano R."/>
            <person name="Del Cueto J."/>
            <person name="Ricciardi F."/>
            <person name="Lotti C."/>
            <person name="Ricciardi L."/>
            <person name="Dicenta F."/>
            <person name="Lopez-Marques R.L."/>
            <person name="Lindberg Moller B."/>
        </authorList>
    </citation>
    <scope>NUCLEOTIDE SEQUENCE</scope>
</reference>
<evidence type="ECO:0000313" key="1">
    <source>
        <dbReference type="EMBL" id="BBG95288.1"/>
    </source>
</evidence>
<organism evidence="1">
    <name type="scientific">Prunus dulcis</name>
    <name type="common">Almond</name>
    <name type="synonym">Amygdalus dulcis</name>
    <dbReference type="NCBI Taxonomy" id="3755"/>
    <lineage>
        <taxon>Eukaryota</taxon>
        <taxon>Viridiplantae</taxon>
        <taxon>Streptophyta</taxon>
        <taxon>Embryophyta</taxon>
        <taxon>Tracheophyta</taxon>
        <taxon>Spermatophyta</taxon>
        <taxon>Magnoliopsida</taxon>
        <taxon>eudicotyledons</taxon>
        <taxon>Gunneridae</taxon>
        <taxon>Pentapetalae</taxon>
        <taxon>rosids</taxon>
        <taxon>fabids</taxon>
        <taxon>Rosales</taxon>
        <taxon>Rosaceae</taxon>
        <taxon>Amygdaloideae</taxon>
        <taxon>Amygdaleae</taxon>
        <taxon>Prunus</taxon>
    </lineage>
</organism>
<dbReference type="EMBL" id="AP019297">
    <property type="protein sequence ID" value="BBG95288.1"/>
    <property type="molecule type" value="Genomic_DNA"/>
</dbReference>
<proteinExistence type="predicted"/>
<sequence>MLVKSCGRKLCH</sequence>
<gene>
    <name evidence="1" type="ORF">Prudu_003790</name>
</gene>
<accession>A0A4Y1QU01</accession>
<protein>
    <submittedName>
        <fullName evidence="1">Uncharacterized protein</fullName>
    </submittedName>
</protein>